<feature type="region of interest" description="Disordered" evidence="1">
    <location>
        <begin position="527"/>
        <end position="575"/>
    </location>
</feature>
<feature type="compositionally biased region" description="Basic and acidic residues" evidence="1">
    <location>
        <begin position="601"/>
        <end position="625"/>
    </location>
</feature>
<feature type="region of interest" description="Disordered" evidence="1">
    <location>
        <begin position="1"/>
        <end position="94"/>
    </location>
</feature>
<dbReference type="Proteomes" id="UP000758155">
    <property type="component" value="Unassembled WGS sequence"/>
</dbReference>
<dbReference type="OrthoDB" id="73919at2759"/>
<dbReference type="SUPFAM" id="SSF49562">
    <property type="entry name" value="C2 domain (Calcium/lipid-binding domain, CaLB)"/>
    <property type="match status" value="1"/>
</dbReference>
<dbReference type="PROSITE" id="PS50004">
    <property type="entry name" value="C2"/>
    <property type="match status" value="1"/>
</dbReference>
<feature type="compositionally biased region" description="Polar residues" evidence="1">
    <location>
        <begin position="36"/>
        <end position="49"/>
    </location>
</feature>
<feature type="compositionally biased region" description="Low complexity" evidence="1">
    <location>
        <begin position="545"/>
        <end position="555"/>
    </location>
</feature>
<feature type="domain" description="C2" evidence="2">
    <location>
        <begin position="81"/>
        <end position="210"/>
    </location>
</feature>
<accession>A0A9P5BYK8</accession>
<proteinExistence type="predicted"/>
<evidence type="ECO:0000313" key="3">
    <source>
        <dbReference type="EMBL" id="KAF3034706.1"/>
    </source>
</evidence>
<organism evidence="3 4">
    <name type="scientific">Didymella heteroderae</name>
    <dbReference type="NCBI Taxonomy" id="1769908"/>
    <lineage>
        <taxon>Eukaryota</taxon>
        <taxon>Fungi</taxon>
        <taxon>Dikarya</taxon>
        <taxon>Ascomycota</taxon>
        <taxon>Pezizomycotina</taxon>
        <taxon>Dothideomycetes</taxon>
        <taxon>Pleosporomycetidae</taxon>
        <taxon>Pleosporales</taxon>
        <taxon>Pleosporineae</taxon>
        <taxon>Didymellaceae</taxon>
        <taxon>Didymella</taxon>
    </lineage>
</organism>
<gene>
    <name evidence="3" type="ORF">E8E12_005963</name>
</gene>
<evidence type="ECO:0000256" key="1">
    <source>
        <dbReference type="SAM" id="MobiDB-lite"/>
    </source>
</evidence>
<dbReference type="EMBL" id="SWKV01000065">
    <property type="protein sequence ID" value="KAF3034706.1"/>
    <property type="molecule type" value="Genomic_DNA"/>
</dbReference>
<dbReference type="Pfam" id="PF00168">
    <property type="entry name" value="C2"/>
    <property type="match status" value="1"/>
</dbReference>
<sequence length="664" mass="74978">MIAQQDRLSEREESSTGRRKEPRRLVAYKKGAMAQQAGSGMDETQQGSATGVKAESAQPDEKAFEPQQPQKTNTNESKKGPEGGYDDTPIPRREPGYTVRFTFHRASNLPLADINTLSADPFILAELTTALPTRHKEDPPLTLRTRTVRQNTNPVWNQEWIVANVPSTGFRLKCRIYDEDPADHDDRLGNVHVEVASVNENWGGIREQAYPLRKRMISKRAFVLRAVAVCIRKAEHMNGTLTVSAEVLGRTQDEHGGRCYTVGPQFWIRHYSPLLGRLLGQKEPDESGNVSRRTGKTKAERYNFQSNQLQLRGPVPEHMYHRYVVFKPFVKSMFTAKGVRGFILSKALHHQHARVYNFDHATEYKEFPEPCKGFTQKFLELVHYDQGGRIFTYVLTLDALFRFTETGKEFGIDMLSKHTMHSDVAAYIAFSGEFFIRRLKHPNRSPEDPSQSSHPPEDMDGGPPKDDPKTDPAYYELIIDNDSGTYRPNAKLLPQLKAFFEANFPGLHVRTLDCQGDAEKMAHMKEEQREKKKKEGDHVVYTQASRSSSVSSSDISELDRLEGEGEHEESHLRHQIQGVAGAKAGALKHHMADFTPSHNAEGWRGKHHDVNGDTEEVERRRREAGQSEEPQENGKVAQNEADNSKEVQAEKAGQSGPPEQPGQP</sequence>
<feature type="region of interest" description="Disordered" evidence="1">
    <location>
        <begin position="595"/>
        <end position="664"/>
    </location>
</feature>
<reference evidence="3" key="1">
    <citation type="submission" date="2019-04" db="EMBL/GenBank/DDBJ databases">
        <title>Sequencing of skin fungus with MAO and IRED activity.</title>
        <authorList>
            <person name="Marsaioli A.J."/>
            <person name="Bonatto J.M.C."/>
            <person name="Reis Junior O."/>
        </authorList>
    </citation>
    <scope>NUCLEOTIDE SEQUENCE</scope>
    <source>
        <strain evidence="3">28M1</strain>
    </source>
</reference>
<dbReference type="InterPro" id="IPR000008">
    <property type="entry name" value="C2_dom"/>
</dbReference>
<feature type="compositionally biased region" description="Basic and acidic residues" evidence="1">
    <location>
        <begin position="7"/>
        <end position="19"/>
    </location>
</feature>
<comment type="caution">
    <text evidence="3">The sequence shown here is derived from an EMBL/GenBank/DDBJ whole genome shotgun (WGS) entry which is preliminary data.</text>
</comment>
<feature type="compositionally biased region" description="Basic and acidic residues" evidence="1">
    <location>
        <begin position="557"/>
        <end position="572"/>
    </location>
</feature>
<feature type="region of interest" description="Disordered" evidence="1">
    <location>
        <begin position="441"/>
        <end position="472"/>
    </location>
</feature>
<dbReference type="InterPro" id="IPR035892">
    <property type="entry name" value="C2_domain_sf"/>
</dbReference>
<evidence type="ECO:0000259" key="2">
    <source>
        <dbReference type="PROSITE" id="PS50004"/>
    </source>
</evidence>
<feature type="compositionally biased region" description="Basic and acidic residues" evidence="1">
    <location>
        <begin position="527"/>
        <end position="538"/>
    </location>
</feature>
<evidence type="ECO:0000313" key="4">
    <source>
        <dbReference type="Proteomes" id="UP000758155"/>
    </source>
</evidence>
<dbReference type="GO" id="GO:0010628">
    <property type="term" value="P:positive regulation of gene expression"/>
    <property type="evidence" value="ECO:0007669"/>
    <property type="project" value="TreeGrafter"/>
</dbReference>
<dbReference type="SMART" id="SM00239">
    <property type="entry name" value="C2"/>
    <property type="match status" value="1"/>
</dbReference>
<name>A0A9P5BYK8_9PLEO</name>
<protein>
    <recommendedName>
        <fullName evidence="2">C2 domain-containing protein</fullName>
    </recommendedName>
</protein>
<dbReference type="AlphaFoldDB" id="A0A9P5BYK8"/>
<dbReference type="Gene3D" id="2.60.40.150">
    <property type="entry name" value="C2 domain"/>
    <property type="match status" value="1"/>
</dbReference>
<dbReference type="PANTHER" id="PTHR47800">
    <property type="entry name" value="C2 DOMAIN-CONTAINING PROTEIN"/>
    <property type="match status" value="1"/>
</dbReference>
<keyword evidence="4" id="KW-1185">Reference proteome</keyword>
<dbReference type="PANTHER" id="PTHR47800:SF5">
    <property type="entry name" value="FER-1-LIKE PROTEIN 6"/>
    <property type="match status" value="1"/>
</dbReference>